<evidence type="ECO:0000313" key="1">
    <source>
        <dbReference type="EMBL" id="KAK7364162.1"/>
    </source>
</evidence>
<reference evidence="1 2" key="1">
    <citation type="submission" date="2024-01" db="EMBL/GenBank/DDBJ databases">
        <title>The genomes of 5 underutilized Papilionoideae crops provide insights into root nodulation and disease resistanc.</title>
        <authorList>
            <person name="Jiang F."/>
        </authorList>
    </citation>
    <scope>NUCLEOTIDE SEQUENCE [LARGE SCALE GENOMIC DNA]</scope>
    <source>
        <strain evidence="1">JINMINGXINNONG_FW02</strain>
        <tissue evidence="1">Leaves</tissue>
    </source>
</reference>
<name>A0AAN9N562_PHACN</name>
<comment type="caution">
    <text evidence="1">The sequence shown here is derived from an EMBL/GenBank/DDBJ whole genome shotgun (WGS) entry which is preliminary data.</text>
</comment>
<evidence type="ECO:0000313" key="2">
    <source>
        <dbReference type="Proteomes" id="UP001374584"/>
    </source>
</evidence>
<sequence length="99" mass="11744">MVNPCCNTFLYVKRFRNLIRYYIISQYLFLDRKCFTFNHVHSHKQAANMLRAKNASQWDLTSTQKTKYHQRTGCIHEVALYGSYIIMLHSHPSKFPIAS</sequence>
<proteinExistence type="predicted"/>
<dbReference type="Proteomes" id="UP001374584">
    <property type="component" value="Unassembled WGS sequence"/>
</dbReference>
<dbReference type="AlphaFoldDB" id="A0AAN9N562"/>
<dbReference type="EMBL" id="JAYMYR010000005">
    <property type="protein sequence ID" value="KAK7364162.1"/>
    <property type="molecule type" value="Genomic_DNA"/>
</dbReference>
<accession>A0AAN9N562</accession>
<keyword evidence="2" id="KW-1185">Reference proteome</keyword>
<gene>
    <name evidence="1" type="ORF">VNO80_12603</name>
</gene>
<organism evidence="1 2">
    <name type="scientific">Phaseolus coccineus</name>
    <name type="common">Scarlet runner bean</name>
    <name type="synonym">Phaseolus multiflorus</name>
    <dbReference type="NCBI Taxonomy" id="3886"/>
    <lineage>
        <taxon>Eukaryota</taxon>
        <taxon>Viridiplantae</taxon>
        <taxon>Streptophyta</taxon>
        <taxon>Embryophyta</taxon>
        <taxon>Tracheophyta</taxon>
        <taxon>Spermatophyta</taxon>
        <taxon>Magnoliopsida</taxon>
        <taxon>eudicotyledons</taxon>
        <taxon>Gunneridae</taxon>
        <taxon>Pentapetalae</taxon>
        <taxon>rosids</taxon>
        <taxon>fabids</taxon>
        <taxon>Fabales</taxon>
        <taxon>Fabaceae</taxon>
        <taxon>Papilionoideae</taxon>
        <taxon>50 kb inversion clade</taxon>
        <taxon>NPAAA clade</taxon>
        <taxon>indigoferoid/millettioid clade</taxon>
        <taxon>Phaseoleae</taxon>
        <taxon>Phaseolus</taxon>
    </lineage>
</organism>
<protein>
    <submittedName>
        <fullName evidence="1">Uncharacterized protein</fullName>
    </submittedName>
</protein>